<evidence type="ECO:0000313" key="3">
    <source>
        <dbReference type="Proteomes" id="UP000184255"/>
    </source>
</evidence>
<dbReference type="Proteomes" id="UP000184255">
    <property type="component" value="Unassembled WGS sequence"/>
</dbReference>
<dbReference type="Pfam" id="PF17667">
    <property type="entry name" value="Pkinase_fungal"/>
    <property type="match status" value="1"/>
</dbReference>
<evidence type="ECO:0000313" key="2">
    <source>
        <dbReference type="EMBL" id="CVK94955.1"/>
    </source>
</evidence>
<proteinExistence type="predicted"/>
<dbReference type="AlphaFoldDB" id="A0A1L7TH47"/>
<protein>
    <recommendedName>
        <fullName evidence="1">Fungal-type protein kinase domain-containing protein</fullName>
    </recommendedName>
</protein>
<dbReference type="VEuPathDB" id="FungiDB:FMAN_13224"/>
<comment type="caution">
    <text evidence="2">The sequence shown here is derived from an EMBL/GenBank/DDBJ whole genome shotgun (WGS) entry which is preliminary data.</text>
</comment>
<sequence>MSAHSSTQPQISPANKPPVTINTMNKIPADIHVVDNFFFEKFFRAPPSNHIEQKPWPDTQVIGVEAENASDYHDSAFRLYEDAEKVFQQQPTRLFLHGFLLCENQIELWLFSRSGIYRCGLFFNGITNYNSIFARYSKMSEAQRGINPAVHIDEDGSQYIYVKGSANKLEPYESDHPREYKLTLDKRPYWTPTNLSDKFPTSYGATDCHGKWFLVMFLEINLELFGAENPLFPPEHPTWGTSRAIDYQCLDAYPVELSCMVWS</sequence>
<reference evidence="3" key="1">
    <citation type="journal article" date="2016" name="Genome Biol. Evol.">
        <title>Comparative 'omics' of the Fusarium fujikuroi species complex highlights differences in genetic potential and metabolite synthesis.</title>
        <authorList>
            <person name="Niehaus E.-M."/>
            <person name="Muensterkoetter M."/>
            <person name="Proctor R.H."/>
            <person name="Brown D.W."/>
            <person name="Sharon A."/>
            <person name="Idan Y."/>
            <person name="Oren-Young L."/>
            <person name="Sieber C.M."/>
            <person name="Novak O."/>
            <person name="Pencik A."/>
            <person name="Tarkowska D."/>
            <person name="Hromadova K."/>
            <person name="Freeman S."/>
            <person name="Maymon M."/>
            <person name="Elazar M."/>
            <person name="Youssef S.A."/>
            <person name="El-Shabrawy E.S.M."/>
            <person name="Shalaby A.B.A."/>
            <person name="Houterman P."/>
            <person name="Brock N.L."/>
            <person name="Burkhardt I."/>
            <person name="Tsavkelova E.A."/>
            <person name="Dickschat J.S."/>
            <person name="Galuszka P."/>
            <person name="Gueldener U."/>
            <person name="Tudzynski B."/>
        </authorList>
    </citation>
    <scope>NUCLEOTIDE SEQUENCE [LARGE SCALE GENOMIC DNA]</scope>
    <source>
        <strain evidence="3">MRC7560</strain>
    </source>
</reference>
<feature type="domain" description="Fungal-type protein kinase" evidence="1">
    <location>
        <begin position="50"/>
        <end position="173"/>
    </location>
</feature>
<gene>
    <name evidence="2" type="ORF">FMAN_13224</name>
</gene>
<dbReference type="PANTHER" id="PTHR38248">
    <property type="entry name" value="FUNK1 6"/>
    <property type="match status" value="1"/>
</dbReference>
<name>A0A1L7TH47_FUSMA</name>
<accession>A0A1L7TH47</accession>
<dbReference type="RefSeq" id="XP_041683106.1">
    <property type="nucleotide sequence ID" value="XM_041832666.1"/>
</dbReference>
<dbReference type="GeneID" id="65092473"/>
<dbReference type="InterPro" id="IPR040976">
    <property type="entry name" value="Pkinase_fungal"/>
</dbReference>
<organism evidence="2 3">
    <name type="scientific">Fusarium mangiferae</name>
    <name type="common">Mango malformation disease fungus</name>
    <dbReference type="NCBI Taxonomy" id="192010"/>
    <lineage>
        <taxon>Eukaryota</taxon>
        <taxon>Fungi</taxon>
        <taxon>Dikarya</taxon>
        <taxon>Ascomycota</taxon>
        <taxon>Pezizomycotina</taxon>
        <taxon>Sordariomycetes</taxon>
        <taxon>Hypocreomycetidae</taxon>
        <taxon>Hypocreales</taxon>
        <taxon>Nectriaceae</taxon>
        <taxon>Fusarium</taxon>
        <taxon>Fusarium fujikuroi species complex</taxon>
    </lineage>
</organism>
<dbReference type="EMBL" id="FCQH01000007">
    <property type="protein sequence ID" value="CVK94955.1"/>
    <property type="molecule type" value="Genomic_DNA"/>
</dbReference>
<keyword evidence="3" id="KW-1185">Reference proteome</keyword>
<evidence type="ECO:0000259" key="1">
    <source>
        <dbReference type="Pfam" id="PF17667"/>
    </source>
</evidence>
<dbReference type="PANTHER" id="PTHR38248:SF2">
    <property type="entry name" value="FUNK1 11"/>
    <property type="match status" value="1"/>
</dbReference>